<evidence type="ECO:0000256" key="4">
    <source>
        <dbReference type="SAM" id="SignalP"/>
    </source>
</evidence>
<accession>A0A2R8B1B1</accession>
<dbReference type="InterPro" id="IPR038404">
    <property type="entry name" value="TRAP_DctP_sf"/>
</dbReference>
<dbReference type="NCBIfam" id="NF037995">
    <property type="entry name" value="TRAP_S1"/>
    <property type="match status" value="1"/>
</dbReference>
<dbReference type="Proteomes" id="UP000244904">
    <property type="component" value="Unassembled WGS sequence"/>
</dbReference>
<sequence length="350" mass="38734">MRKISLKKAVFAAFVGVVGTLTVGTVATAQEFTLKLHQFLPAQAHVPKNVLDVWADNVERDSGGRIKIERYPSMQLGGRPPELIEQVTDGAVDIIWTVIGYTPGRFPRTEVFELPFILPNAEVGSRAFYEMFENEMKDEEFKDMHVLGVWTHGPGSFHSSKPIVNLEDLRGMKIRGASRTVNMLLEELGATPVGMPVPAVPESLSKGVIDAATLPWEVVLSLKVPELVHNHTEFTGNALYTATFVFAMNNATYDGLPDDLKKVIDDNSGFEFSAWAGVTQEAYASPSREIAREMGNSIVVLDEEQSKIWRDAAQPVYDKWAADMDERGFDGSALIEEAEKLIAKYSAEQK</sequence>
<dbReference type="PANTHER" id="PTHR33376:SF15">
    <property type="entry name" value="BLL6794 PROTEIN"/>
    <property type="match status" value="1"/>
</dbReference>
<dbReference type="PANTHER" id="PTHR33376">
    <property type="match status" value="1"/>
</dbReference>
<evidence type="ECO:0000313" key="5">
    <source>
        <dbReference type="EMBL" id="SPF82036.1"/>
    </source>
</evidence>
<dbReference type="EMBL" id="OMOJ01000019">
    <property type="protein sequence ID" value="SPF82036.1"/>
    <property type="molecule type" value="Genomic_DNA"/>
</dbReference>
<feature type="chain" id="PRO_5015304485" evidence="4">
    <location>
        <begin position="30"/>
        <end position="350"/>
    </location>
</feature>
<dbReference type="GO" id="GO:0042597">
    <property type="term" value="C:periplasmic space"/>
    <property type="evidence" value="ECO:0007669"/>
    <property type="project" value="UniProtKB-SubCell"/>
</dbReference>
<gene>
    <name evidence="5" type="ORF">PRI8871_03864</name>
</gene>
<dbReference type="SUPFAM" id="SSF53850">
    <property type="entry name" value="Periplasmic binding protein-like II"/>
    <property type="match status" value="1"/>
</dbReference>
<name>A0A2R8B1B1_9RHOB</name>
<dbReference type="RefSeq" id="WP_009574122.1">
    <property type="nucleotide sequence ID" value="NZ_OMOJ01000019.1"/>
</dbReference>
<evidence type="ECO:0000256" key="3">
    <source>
        <dbReference type="ARBA" id="ARBA00022764"/>
    </source>
</evidence>
<dbReference type="Gene3D" id="3.40.190.170">
    <property type="entry name" value="Bacterial extracellular solute-binding protein, family 7"/>
    <property type="match status" value="1"/>
</dbReference>
<evidence type="ECO:0000256" key="2">
    <source>
        <dbReference type="ARBA" id="ARBA00022729"/>
    </source>
</evidence>
<keyword evidence="3" id="KW-0574">Periplasm</keyword>
<proteinExistence type="predicted"/>
<evidence type="ECO:0000256" key="1">
    <source>
        <dbReference type="ARBA" id="ARBA00004418"/>
    </source>
</evidence>
<comment type="subcellular location">
    <subcellularLocation>
        <location evidence="1">Periplasm</location>
    </subcellularLocation>
</comment>
<dbReference type="OrthoDB" id="7822595at2"/>
<organism evidence="5 6">
    <name type="scientific">Pseudoprimorskyibacter insulae</name>
    <dbReference type="NCBI Taxonomy" id="1695997"/>
    <lineage>
        <taxon>Bacteria</taxon>
        <taxon>Pseudomonadati</taxon>
        <taxon>Pseudomonadota</taxon>
        <taxon>Alphaproteobacteria</taxon>
        <taxon>Rhodobacterales</taxon>
        <taxon>Paracoccaceae</taxon>
        <taxon>Pseudoprimorskyibacter</taxon>
    </lineage>
</organism>
<dbReference type="AlphaFoldDB" id="A0A2R8B1B1"/>
<dbReference type="GO" id="GO:0055085">
    <property type="term" value="P:transmembrane transport"/>
    <property type="evidence" value="ECO:0007669"/>
    <property type="project" value="InterPro"/>
</dbReference>
<feature type="signal peptide" evidence="4">
    <location>
        <begin position="1"/>
        <end position="29"/>
    </location>
</feature>
<dbReference type="CDD" id="cd13665">
    <property type="entry name" value="PBP2_TRAP_Dctp3_4"/>
    <property type="match status" value="1"/>
</dbReference>
<keyword evidence="2 4" id="KW-0732">Signal</keyword>
<reference evidence="6" key="1">
    <citation type="submission" date="2018-03" db="EMBL/GenBank/DDBJ databases">
        <authorList>
            <person name="Rodrigo-Torres L."/>
            <person name="Arahal R. D."/>
            <person name="Lucena T."/>
        </authorList>
    </citation>
    <scope>NUCLEOTIDE SEQUENCE [LARGE SCALE GENOMIC DNA]</scope>
    <source>
        <strain evidence="6">CECT 8871</strain>
    </source>
</reference>
<evidence type="ECO:0000313" key="6">
    <source>
        <dbReference type="Proteomes" id="UP000244904"/>
    </source>
</evidence>
<protein>
    <submittedName>
        <fullName evidence="5">Solute-binding protein</fullName>
    </submittedName>
</protein>
<keyword evidence="6" id="KW-1185">Reference proteome</keyword>
<dbReference type="InterPro" id="IPR018389">
    <property type="entry name" value="DctP_fam"/>
</dbReference>
<dbReference type="Pfam" id="PF03480">
    <property type="entry name" value="DctP"/>
    <property type="match status" value="1"/>
</dbReference>